<sequence length="848" mass="95586">MVNYKLQTQQKEMKKLFLLFLFTSFVFSNLSAQEEHIISPPASSVIADEIKGLKSFIKVLYVAAHPDDENTRLITYFARYKHFETGYLSMTRGDGGQNLIGSEIRDGLGLIRTQELIAARKIDGGNQFFTTANDFGYSKNPTETFNKWNREKVLGDAVYVIRKFRPDIIITRFPEIPGITHGHHTASAIIAREAFDLANDPSAYPEQLDHVKTWQPKKIYWNTSPWFYRGRDESFDTTNLVKLNVGHYLPSMGESIEEVAGRSRSMHKSQGFGSSGSRGESFEWLVPVKAVKGSEKDFYSGIKTSWAQMGAPNIEKNINKIINSFNPLRPENSIEDLVQLKNEIRKTDLKNEKVESKLSQIDELIVKCLGLYAGLHSDRPYYSPGDTVEINFEAINRSDIGVKISKINIPGTDIDKKGNLNPNKTFEFSTKLVLPSDIAFTDPYWLNGNQTDANFDVSSFSLIGNAENHPVYHAEIILDVYNELIKIELPLTYHTTDRVKGKVIQPMHIMPEISVEPLQKVLVLPVNKEKSIIVTLTSDSPLPSGELTIDLPAGIKCEKEVIKYEADGVERVRSFEFHISAEKATKFEENNVSFEFNTKQNEKFDQYTVFIEYDHIPNQIDVRASEMTVSAVDIDVPDVKVGYIMGAGDDVPNLLTDVGMYVDQIGVEDLNGGKNIDYDVIILGIRALNTNSELARSMDKLYNFVYDGGTVIVQYNTSYGLNVENPGPYPISISRGRVTDENSEVRILNKDHIAFNQPNKITEDDFKNWVQERGLYFPGTWDDNYTPLLSISDTDEVPLKGSLLVAEYGEGYYVYTGLSFFRELPAGVPGAYRLLINLISLSHSSEKP</sequence>
<gene>
    <name evidence="1" type="ORF">DCC35_12490</name>
</gene>
<dbReference type="Gene3D" id="3.40.50.10320">
    <property type="entry name" value="LmbE-like"/>
    <property type="match status" value="1"/>
</dbReference>
<dbReference type="EMBL" id="CP028923">
    <property type="protein sequence ID" value="QCK15503.1"/>
    <property type="molecule type" value="Genomic_DNA"/>
</dbReference>
<keyword evidence="2" id="KW-1185">Reference proteome</keyword>
<dbReference type="InterPro" id="IPR003737">
    <property type="entry name" value="GlcNAc_PI_deacetylase-related"/>
</dbReference>
<evidence type="ECO:0000313" key="1">
    <source>
        <dbReference type="EMBL" id="QCK15503.1"/>
    </source>
</evidence>
<dbReference type="SUPFAM" id="SSF102588">
    <property type="entry name" value="LmbE-like"/>
    <property type="match status" value="1"/>
</dbReference>
<protein>
    <submittedName>
        <fullName evidence="1">LmbE family protein</fullName>
    </submittedName>
</protein>
<reference evidence="1 2" key="1">
    <citation type="submission" date="2018-04" db="EMBL/GenBank/DDBJ databases">
        <title>Complete genome uncultured novel isolate.</title>
        <authorList>
            <person name="Merlino G."/>
        </authorList>
    </citation>
    <scope>NUCLEOTIDE SEQUENCE [LARGE SCALE GENOMIC DNA]</scope>
    <source>
        <strain evidence="2">R1DC9</strain>
    </source>
</reference>
<accession>A0A4D7JKQ9</accession>
<proteinExistence type="predicted"/>
<dbReference type="KEGG" id="fpf:DCC35_12490"/>
<dbReference type="AlphaFoldDB" id="A0A4D7JKQ9"/>
<organism evidence="1 2">
    <name type="scientific">Mangrovivirga cuniculi</name>
    <dbReference type="NCBI Taxonomy" id="2715131"/>
    <lineage>
        <taxon>Bacteria</taxon>
        <taxon>Pseudomonadati</taxon>
        <taxon>Bacteroidota</taxon>
        <taxon>Cytophagia</taxon>
        <taxon>Cytophagales</taxon>
        <taxon>Mangrovivirgaceae</taxon>
        <taxon>Mangrovivirga</taxon>
    </lineage>
</organism>
<dbReference type="SUPFAM" id="SSF52317">
    <property type="entry name" value="Class I glutamine amidotransferase-like"/>
    <property type="match status" value="1"/>
</dbReference>
<name>A0A4D7JKQ9_9BACT</name>
<dbReference type="InterPro" id="IPR029062">
    <property type="entry name" value="Class_I_gatase-like"/>
</dbReference>
<dbReference type="Proteomes" id="UP000298616">
    <property type="component" value="Chromosome"/>
</dbReference>
<dbReference type="Pfam" id="PF02585">
    <property type="entry name" value="PIG-L"/>
    <property type="match status" value="1"/>
</dbReference>
<dbReference type="InterPro" id="IPR024078">
    <property type="entry name" value="LmbE-like_dom_sf"/>
</dbReference>
<evidence type="ECO:0000313" key="2">
    <source>
        <dbReference type="Proteomes" id="UP000298616"/>
    </source>
</evidence>